<dbReference type="PANTHER" id="PTHR30368">
    <property type="entry name" value="SULFATE-BINDING PROTEIN"/>
    <property type="match status" value="1"/>
</dbReference>
<protein>
    <submittedName>
        <fullName evidence="6">Sulfate ABC transporter, periplasmic sulfate-binding protein</fullName>
    </submittedName>
</protein>
<dbReference type="SUPFAM" id="SSF53850">
    <property type="entry name" value="Periplasmic binding protein-like II"/>
    <property type="match status" value="1"/>
</dbReference>
<comment type="caution">
    <text evidence="6">The sequence shown here is derived from an EMBL/GenBank/DDBJ whole genome shotgun (WGS) entry which is preliminary data.</text>
</comment>
<gene>
    <name evidence="6" type="ORF">CtesDRAFT_PD2729</name>
</gene>
<dbReference type="eggNOG" id="COG1613">
    <property type="taxonomic scope" value="Bacteria"/>
</dbReference>
<evidence type="ECO:0000313" key="6">
    <source>
        <dbReference type="EMBL" id="EED67783.1"/>
    </source>
</evidence>
<name>B7WWP9_COMTK</name>
<keyword evidence="5" id="KW-0574">Periplasm</keyword>
<evidence type="ECO:0000256" key="2">
    <source>
        <dbReference type="ARBA" id="ARBA00006099"/>
    </source>
</evidence>
<proteinExistence type="inferred from homology"/>
<evidence type="ECO:0000256" key="5">
    <source>
        <dbReference type="ARBA" id="ARBA00022764"/>
    </source>
</evidence>
<evidence type="ECO:0000256" key="4">
    <source>
        <dbReference type="ARBA" id="ARBA00022729"/>
    </source>
</evidence>
<sequence length="390" mass="43485">MCFLVKRFRYFCLSFERCFILYIDFRNNKEKYILLSFKESFAQCIHLYTLLKKRQRTMHSVKLKTLLASIALAAAGAASAQTQLLNVSYDVAREFYKDYNAAFIAHYKKTKGVDIKVDQSHGGSSAQARAVNDGLAADVVTFNTTTDVDFLAQNGVVAKDWNKKFPHDASPTTSTMLFLVRNGNPKNIKDWSDLVRPDVKVVVVNPKTGGNGRYAYLAAWGSVREKGGTDAQAAEFVQKLYKNVPVLGKGGRDATSIFLQRNIGDVLITFESEVVSVDREFGQGKVDAVYPSVSIVAENPVAVVERTVAKKGTTQLATDYLQWLYSDEAQEIAAKHAIRPRSEAVLKKHADQFKPIKQFTVAKYFGSLTEAQKVHFNDGGQFDKLYTPGK</sequence>
<dbReference type="PANTHER" id="PTHR30368:SF2">
    <property type="entry name" value="SULFATE-BINDING PROTEIN"/>
    <property type="match status" value="1"/>
</dbReference>
<dbReference type="AlphaFoldDB" id="B7WWP9"/>
<dbReference type="GO" id="GO:0140104">
    <property type="term" value="F:molecular carrier activity"/>
    <property type="evidence" value="ECO:0007669"/>
    <property type="project" value="InterPro"/>
</dbReference>
<dbReference type="Pfam" id="PF13531">
    <property type="entry name" value="SBP_bac_11"/>
    <property type="match status" value="1"/>
</dbReference>
<dbReference type="GO" id="GO:0005840">
    <property type="term" value="C:ribosome"/>
    <property type="evidence" value="ECO:0007669"/>
    <property type="project" value="InterPro"/>
</dbReference>
<organism evidence="6 7">
    <name type="scientific">Comamonas testosteroni (strain DSM 14576 / KF-1)</name>
    <name type="common">Pseudomonas testosteroni</name>
    <dbReference type="NCBI Taxonomy" id="399795"/>
    <lineage>
        <taxon>Bacteria</taxon>
        <taxon>Pseudomonadati</taxon>
        <taxon>Pseudomonadota</taxon>
        <taxon>Betaproteobacteria</taxon>
        <taxon>Burkholderiales</taxon>
        <taxon>Comamonadaceae</taxon>
        <taxon>Comamonas</taxon>
    </lineage>
</organism>
<accession>B7WWP9</accession>
<evidence type="ECO:0000256" key="1">
    <source>
        <dbReference type="ARBA" id="ARBA00004418"/>
    </source>
</evidence>
<dbReference type="NCBIfam" id="NF008106">
    <property type="entry name" value="PRK10852.1"/>
    <property type="match status" value="1"/>
</dbReference>
<dbReference type="EMBL" id="AAUJ02000001">
    <property type="protein sequence ID" value="EED67783.1"/>
    <property type="molecule type" value="Genomic_DNA"/>
</dbReference>
<dbReference type="NCBIfam" id="TIGR00971">
    <property type="entry name" value="3a0106s03"/>
    <property type="match status" value="1"/>
</dbReference>
<dbReference type="GO" id="GO:1902358">
    <property type="term" value="P:sulfate transmembrane transport"/>
    <property type="evidence" value="ECO:0007669"/>
    <property type="project" value="InterPro"/>
</dbReference>
<dbReference type="CDD" id="cd01005">
    <property type="entry name" value="PBP2_CysP"/>
    <property type="match status" value="1"/>
</dbReference>
<comment type="similarity">
    <text evidence="2">Belongs to the prokaryotic sulfate-binding protein family.</text>
</comment>
<keyword evidence="3" id="KW-0813">Transport</keyword>
<keyword evidence="4" id="KW-0732">Signal</keyword>
<dbReference type="GO" id="GO:0003735">
    <property type="term" value="F:structural constituent of ribosome"/>
    <property type="evidence" value="ECO:0007669"/>
    <property type="project" value="InterPro"/>
</dbReference>
<dbReference type="GO" id="GO:0006412">
    <property type="term" value="P:translation"/>
    <property type="evidence" value="ECO:0007669"/>
    <property type="project" value="InterPro"/>
</dbReference>
<dbReference type="NCBIfam" id="NF008022">
    <property type="entry name" value="PRK10752.1"/>
    <property type="match status" value="1"/>
</dbReference>
<comment type="subcellular location">
    <subcellularLocation>
        <location evidence="1">Periplasm</location>
    </subcellularLocation>
</comment>
<evidence type="ECO:0000313" key="7">
    <source>
        <dbReference type="Proteomes" id="UP000003039"/>
    </source>
</evidence>
<dbReference type="Proteomes" id="UP000003039">
    <property type="component" value="Unassembled WGS sequence"/>
</dbReference>
<dbReference type="InterPro" id="IPR005669">
    <property type="entry name" value="Thiosulph/SO4-bd"/>
</dbReference>
<reference evidence="6 7" key="1">
    <citation type="journal article" date="2004" name="Appl. Environ. Microbiol.">
        <title>Mineralization of individual congeners of linear alkylbenzenesulfonate by defined pairs of heterotrophic bacteria.</title>
        <authorList>
            <person name="Schleheck D."/>
            <person name="Knepper T.P."/>
            <person name="Fischer K."/>
            <person name="Cook A.M."/>
        </authorList>
    </citation>
    <scope>NUCLEOTIDE SEQUENCE [LARGE SCALE GENOMIC DNA]</scope>
    <source>
        <strain evidence="7">DSM 14576 / KF-1</strain>
    </source>
</reference>
<dbReference type="GO" id="GO:0042597">
    <property type="term" value="C:periplasmic space"/>
    <property type="evidence" value="ECO:0007669"/>
    <property type="project" value="UniProtKB-SubCell"/>
</dbReference>
<dbReference type="Gene3D" id="3.40.190.10">
    <property type="entry name" value="Periplasmic binding protein-like II"/>
    <property type="match status" value="2"/>
</dbReference>
<evidence type="ECO:0000256" key="3">
    <source>
        <dbReference type="ARBA" id="ARBA00022448"/>
    </source>
</evidence>